<keyword evidence="4" id="KW-0378">Hydrolase</keyword>
<sequence>MQDGRYGARHADLAIDANIGGEAAFASPHLSRFQAAGGRVALTRAAVRRHRRVWEPRQARRVLVVIGGTDPFNVTPRVIDALEVTSGRLEVTVVSPAGNPNVAQAAARSRHDVTVKPFVDDLPDLAAKHDLVISAAGTSILDFACMGLPMALVSVTDNQAAGYRQATASGLGVPLGEPPHADLENRMQFLDGILADAERLRRMSEAGRQSVDGLGAWRIVSAWECQTPAARPIQRDVRPIGVRPARMSDAEQLLSWRNDPQTRLRSRQTDEITMGSHRSWLQATLESRAQLLLVAEDGQNPVGTVRWDAVGRSRWEVSINVAPTARGRGIAASALRAAERALLDEYPEAPLAMVAWVHPDNEPSLRLFSAAGYLPDKPAESGFLSFVKQRIKSDPM</sequence>
<evidence type="ECO:0000259" key="3">
    <source>
        <dbReference type="PROSITE" id="PS51186"/>
    </source>
</evidence>
<feature type="domain" description="N-acetyltransferase" evidence="3">
    <location>
        <begin position="240"/>
        <end position="396"/>
    </location>
</feature>
<dbReference type="Proteomes" id="UP001329313">
    <property type="component" value="Chromosome"/>
</dbReference>
<proteinExistence type="predicted"/>
<evidence type="ECO:0000313" key="5">
    <source>
        <dbReference type="Proteomes" id="UP001329313"/>
    </source>
</evidence>
<dbReference type="SUPFAM" id="SSF55729">
    <property type="entry name" value="Acyl-CoA N-acyltransferases (Nat)"/>
    <property type="match status" value="1"/>
</dbReference>
<evidence type="ECO:0000256" key="2">
    <source>
        <dbReference type="ARBA" id="ARBA00023315"/>
    </source>
</evidence>
<dbReference type="GO" id="GO:0016747">
    <property type="term" value="F:acyltransferase activity, transferring groups other than amino-acyl groups"/>
    <property type="evidence" value="ECO:0007669"/>
    <property type="project" value="InterPro"/>
</dbReference>
<name>A0AAU0MLL0_9MICO</name>
<dbReference type="Pfam" id="PF13302">
    <property type="entry name" value="Acetyltransf_3"/>
    <property type="match status" value="1"/>
</dbReference>
<accession>A0AAU0MLL0</accession>
<dbReference type="KEGG" id="mliy:RYJ27_01945"/>
<dbReference type="EMBL" id="CP137080">
    <property type="protein sequence ID" value="WOQ70888.1"/>
    <property type="molecule type" value="Genomic_DNA"/>
</dbReference>
<dbReference type="PANTHER" id="PTHR43877">
    <property type="entry name" value="AMINOALKYLPHOSPHONATE N-ACETYLTRANSFERASE-RELATED-RELATED"/>
    <property type="match status" value="1"/>
</dbReference>
<dbReference type="InterPro" id="IPR007235">
    <property type="entry name" value="Glyco_trans_28_C"/>
</dbReference>
<organism evidence="4 5">
    <name type="scientific">Microbacterium limosum</name>
    <dbReference type="NCBI Taxonomy" id="3079935"/>
    <lineage>
        <taxon>Bacteria</taxon>
        <taxon>Bacillati</taxon>
        <taxon>Actinomycetota</taxon>
        <taxon>Actinomycetes</taxon>
        <taxon>Micrococcales</taxon>
        <taxon>Microbacteriaceae</taxon>
        <taxon>Microbacterium</taxon>
    </lineage>
</organism>
<evidence type="ECO:0000313" key="4">
    <source>
        <dbReference type="EMBL" id="WOQ70888.1"/>
    </source>
</evidence>
<keyword evidence="5" id="KW-1185">Reference proteome</keyword>
<dbReference type="Gene3D" id="3.40.630.30">
    <property type="match status" value="1"/>
</dbReference>
<dbReference type="Pfam" id="PF04101">
    <property type="entry name" value="Glyco_tran_28_C"/>
    <property type="match status" value="1"/>
</dbReference>
<dbReference type="Gene3D" id="3.40.50.2000">
    <property type="entry name" value="Glycogen Phosphorylase B"/>
    <property type="match status" value="1"/>
</dbReference>
<dbReference type="PROSITE" id="PS51186">
    <property type="entry name" value="GNAT"/>
    <property type="match status" value="1"/>
</dbReference>
<dbReference type="GO" id="GO:0016758">
    <property type="term" value="F:hexosyltransferase activity"/>
    <property type="evidence" value="ECO:0007669"/>
    <property type="project" value="InterPro"/>
</dbReference>
<dbReference type="GO" id="GO:0016787">
    <property type="term" value="F:hydrolase activity"/>
    <property type="evidence" value="ECO:0007669"/>
    <property type="project" value="UniProtKB-KW"/>
</dbReference>
<dbReference type="InterPro" id="IPR016181">
    <property type="entry name" value="Acyl_CoA_acyltransferase"/>
</dbReference>
<keyword evidence="2" id="KW-0012">Acyltransferase</keyword>
<dbReference type="SUPFAM" id="SSF53756">
    <property type="entry name" value="UDP-Glycosyltransferase/glycogen phosphorylase"/>
    <property type="match status" value="1"/>
</dbReference>
<dbReference type="CDD" id="cd04301">
    <property type="entry name" value="NAT_SF"/>
    <property type="match status" value="1"/>
</dbReference>
<gene>
    <name evidence="4" type="ORF">RYJ27_01945</name>
</gene>
<dbReference type="RefSeq" id="WP_330171954.1">
    <property type="nucleotide sequence ID" value="NZ_CP137080.1"/>
</dbReference>
<evidence type="ECO:0000256" key="1">
    <source>
        <dbReference type="ARBA" id="ARBA00022679"/>
    </source>
</evidence>
<dbReference type="InterPro" id="IPR050832">
    <property type="entry name" value="Bact_Acetyltransf"/>
</dbReference>
<dbReference type="InterPro" id="IPR000182">
    <property type="entry name" value="GNAT_dom"/>
</dbReference>
<protein>
    <submittedName>
        <fullName evidence="4">Bifunctional UDP-2,4-diacetamido-2,4,6-trideoxy-beta-L-altropyranose hydrolase/GNAT family N-acetyltransferase</fullName>
    </submittedName>
</protein>
<keyword evidence="1" id="KW-0808">Transferase</keyword>
<reference evidence="4 5" key="1">
    <citation type="submission" date="2023-10" db="EMBL/GenBank/DDBJ databases">
        <title>Y20.</title>
        <authorList>
            <person name="Zhang G."/>
            <person name="Ding Y."/>
        </authorList>
    </citation>
    <scope>NUCLEOTIDE SEQUENCE [LARGE SCALE GENOMIC DNA]</scope>
    <source>
        <strain evidence="4 5">Y20</strain>
    </source>
</reference>
<dbReference type="AlphaFoldDB" id="A0AAU0MLL0"/>